<dbReference type="Gene3D" id="3.30.70.100">
    <property type="match status" value="1"/>
</dbReference>
<evidence type="ECO:0000313" key="2">
    <source>
        <dbReference type="EMBL" id="GEO38680.1"/>
    </source>
</evidence>
<dbReference type="OrthoDB" id="6369070at2"/>
<keyword evidence="3" id="KW-1185">Reference proteome</keyword>
<protein>
    <recommendedName>
        <fullName evidence="1">EthD domain-containing protein</fullName>
    </recommendedName>
</protein>
<dbReference type="InterPro" id="IPR011008">
    <property type="entry name" value="Dimeric_a/b-barrel"/>
</dbReference>
<dbReference type="InterPro" id="IPR009799">
    <property type="entry name" value="EthD_dom"/>
</dbReference>
<comment type="caution">
    <text evidence="2">The sequence shown here is derived from an EMBL/GenBank/DDBJ whole genome shotgun (WGS) entry which is preliminary data.</text>
</comment>
<dbReference type="Proteomes" id="UP000321523">
    <property type="component" value="Unassembled WGS sequence"/>
</dbReference>
<dbReference type="SUPFAM" id="SSF54909">
    <property type="entry name" value="Dimeric alpha+beta barrel"/>
    <property type="match status" value="1"/>
</dbReference>
<dbReference type="PANTHER" id="PTHR40260">
    <property type="entry name" value="BLR8190 PROTEIN"/>
    <property type="match status" value="1"/>
</dbReference>
<dbReference type="AlphaFoldDB" id="A0A512DR62"/>
<name>A0A512DR62_9PROT</name>
<feature type="domain" description="EthD" evidence="1">
    <location>
        <begin position="11"/>
        <end position="92"/>
    </location>
</feature>
<dbReference type="NCBIfam" id="TIGR02118">
    <property type="entry name" value="EthD family reductase"/>
    <property type="match status" value="1"/>
</dbReference>
<dbReference type="GO" id="GO:0016491">
    <property type="term" value="F:oxidoreductase activity"/>
    <property type="evidence" value="ECO:0007669"/>
    <property type="project" value="InterPro"/>
</dbReference>
<reference evidence="2 3" key="1">
    <citation type="submission" date="2019-07" db="EMBL/GenBank/DDBJ databases">
        <title>Whole genome shotgun sequence of Skermanella aerolata NBRC 106429.</title>
        <authorList>
            <person name="Hosoyama A."/>
            <person name="Uohara A."/>
            <person name="Ohji S."/>
            <person name="Ichikawa N."/>
        </authorList>
    </citation>
    <scope>NUCLEOTIDE SEQUENCE [LARGE SCALE GENOMIC DNA]</scope>
    <source>
        <strain evidence="2 3">NBRC 106429</strain>
    </source>
</reference>
<dbReference type="RefSeq" id="WP_044432255.1">
    <property type="nucleotide sequence ID" value="NZ_BJYZ01000012.1"/>
</dbReference>
<proteinExistence type="predicted"/>
<dbReference type="Pfam" id="PF07110">
    <property type="entry name" value="EthD"/>
    <property type="match status" value="1"/>
</dbReference>
<accession>A0A512DR62</accession>
<evidence type="ECO:0000313" key="3">
    <source>
        <dbReference type="Proteomes" id="UP000321523"/>
    </source>
</evidence>
<evidence type="ECO:0000259" key="1">
    <source>
        <dbReference type="Pfam" id="PF07110"/>
    </source>
</evidence>
<gene>
    <name evidence="2" type="ORF">SAE02_28280</name>
</gene>
<dbReference type="EMBL" id="BJYZ01000012">
    <property type="protein sequence ID" value="GEO38680.1"/>
    <property type="molecule type" value="Genomic_DNA"/>
</dbReference>
<dbReference type="PANTHER" id="PTHR40260:SF2">
    <property type="entry name" value="BLR8190 PROTEIN"/>
    <property type="match status" value="1"/>
</dbReference>
<organism evidence="2 3">
    <name type="scientific">Skermanella aerolata</name>
    <dbReference type="NCBI Taxonomy" id="393310"/>
    <lineage>
        <taxon>Bacteria</taxon>
        <taxon>Pseudomonadati</taxon>
        <taxon>Pseudomonadota</taxon>
        <taxon>Alphaproteobacteria</taxon>
        <taxon>Rhodospirillales</taxon>
        <taxon>Azospirillaceae</taxon>
        <taxon>Skermanella</taxon>
    </lineage>
</organism>
<sequence>MFTLALLLYRKPGTSTQEYQTYWHDVHGPIAAKIPGLKGYVQLHGQPDAEGNLPVDGIAQLTFDSEDAMKAGFGSPEGKAALDDVANFADTSRLVSVPVNPRTIV</sequence>